<dbReference type="SUPFAM" id="SSF81321">
    <property type="entry name" value="Family A G protein-coupled receptor-like"/>
    <property type="match status" value="1"/>
</dbReference>
<evidence type="ECO:0000313" key="10">
    <source>
        <dbReference type="EMBL" id="KAF2882316.1"/>
    </source>
</evidence>
<dbReference type="PANTHER" id="PTHR24241">
    <property type="entry name" value="NEUROPEPTIDE RECEPTOR-RELATED G-PROTEIN COUPLED RECEPTOR"/>
    <property type="match status" value="1"/>
</dbReference>
<evidence type="ECO:0000259" key="9">
    <source>
        <dbReference type="PROSITE" id="PS50262"/>
    </source>
</evidence>
<evidence type="ECO:0000256" key="8">
    <source>
        <dbReference type="SAM" id="Phobius"/>
    </source>
</evidence>
<gene>
    <name evidence="10" type="ORF">ILUMI_23881</name>
</gene>
<dbReference type="GO" id="GO:0004930">
    <property type="term" value="F:G protein-coupled receptor activity"/>
    <property type="evidence" value="ECO:0007669"/>
    <property type="project" value="InterPro"/>
</dbReference>
<reference evidence="10" key="1">
    <citation type="submission" date="2019-08" db="EMBL/GenBank/DDBJ databases">
        <title>The genome of the North American firefly Photinus pyralis.</title>
        <authorList>
            <consortium name="Photinus pyralis genome working group"/>
            <person name="Fallon T.R."/>
            <person name="Sander Lower S.E."/>
            <person name="Weng J.-K."/>
        </authorList>
    </citation>
    <scope>NUCLEOTIDE SEQUENCE</scope>
    <source>
        <strain evidence="10">TRF0915ILg1</strain>
        <tissue evidence="10">Whole body</tissue>
    </source>
</reference>
<evidence type="ECO:0000256" key="6">
    <source>
        <dbReference type="ARBA" id="ARBA00023136"/>
    </source>
</evidence>
<dbReference type="GO" id="GO:0005886">
    <property type="term" value="C:plasma membrane"/>
    <property type="evidence" value="ECO:0007669"/>
    <property type="project" value="UniProtKB-SubCell"/>
</dbReference>
<dbReference type="GO" id="GO:0042277">
    <property type="term" value="F:peptide binding"/>
    <property type="evidence" value="ECO:0007669"/>
    <property type="project" value="TreeGrafter"/>
</dbReference>
<comment type="similarity">
    <text evidence="2">Belongs to the G-protein coupled receptor 1 family.</text>
</comment>
<proteinExistence type="inferred from homology"/>
<dbReference type="OrthoDB" id="2132067at2759"/>
<protein>
    <recommendedName>
        <fullName evidence="9">G-protein coupled receptors family 1 profile domain-containing protein</fullName>
    </recommendedName>
</protein>
<keyword evidence="3" id="KW-1003">Cell membrane</keyword>
<sequence>MTLAYSLICWEVWRVMERRSIMTSRNALSRNHTEDEKHMESFQLTDVTKVKHKTRTNKDDTRMVKQVIYMLVAVVVLFAICWGPLLIDNVLTAYNILPMQRTEYLKYMATAFHLMAYFNSCINPIIYGFMSKSFRESFQSALCCAKTPTSEHSNGTRIMSSFRQISRSGSQTRTTSIR</sequence>
<comment type="subcellular location">
    <subcellularLocation>
        <location evidence="1">Cell membrane</location>
        <topology evidence="1">Multi-pass membrane protein</topology>
    </subcellularLocation>
</comment>
<evidence type="ECO:0000256" key="2">
    <source>
        <dbReference type="ARBA" id="ARBA00010663"/>
    </source>
</evidence>
<evidence type="ECO:0000256" key="5">
    <source>
        <dbReference type="ARBA" id="ARBA00022989"/>
    </source>
</evidence>
<dbReference type="InterPro" id="IPR000276">
    <property type="entry name" value="GPCR_Rhodpsn"/>
</dbReference>
<evidence type="ECO:0000313" key="11">
    <source>
        <dbReference type="Proteomes" id="UP000801492"/>
    </source>
</evidence>
<accession>A0A8K0G182</accession>
<dbReference type="EMBL" id="VTPC01090630">
    <property type="protein sequence ID" value="KAF2882316.1"/>
    <property type="molecule type" value="Genomic_DNA"/>
</dbReference>
<feature type="transmembrane region" description="Helical" evidence="8">
    <location>
        <begin position="67"/>
        <end position="87"/>
    </location>
</feature>
<keyword evidence="6 8" id="KW-0472">Membrane</keyword>
<evidence type="ECO:0000256" key="3">
    <source>
        <dbReference type="ARBA" id="ARBA00022475"/>
    </source>
</evidence>
<feature type="transmembrane region" description="Helical" evidence="8">
    <location>
        <begin position="107"/>
        <end position="130"/>
    </location>
</feature>
<dbReference type="GO" id="GO:0032870">
    <property type="term" value="P:cellular response to hormone stimulus"/>
    <property type="evidence" value="ECO:0007669"/>
    <property type="project" value="TreeGrafter"/>
</dbReference>
<evidence type="ECO:0000256" key="1">
    <source>
        <dbReference type="ARBA" id="ARBA00004651"/>
    </source>
</evidence>
<keyword evidence="5 8" id="KW-1133">Transmembrane helix</keyword>
<dbReference type="PANTHER" id="PTHR24241:SF193">
    <property type="entry name" value="G-PROTEIN COUPLED RECEPTORS FAMILY 1 PROFILE DOMAIN-CONTAINING PROTEIN"/>
    <property type="match status" value="1"/>
</dbReference>
<dbReference type="PRINTS" id="PR00237">
    <property type="entry name" value="GPCRRHODOPSN"/>
</dbReference>
<evidence type="ECO:0000256" key="4">
    <source>
        <dbReference type="ARBA" id="ARBA00022692"/>
    </source>
</evidence>
<keyword evidence="7" id="KW-0675">Receptor</keyword>
<dbReference type="Pfam" id="PF00001">
    <property type="entry name" value="7tm_1"/>
    <property type="match status" value="1"/>
</dbReference>
<organism evidence="10 11">
    <name type="scientific">Ignelater luminosus</name>
    <name type="common">Cucubano</name>
    <name type="synonym">Pyrophorus luminosus</name>
    <dbReference type="NCBI Taxonomy" id="2038154"/>
    <lineage>
        <taxon>Eukaryota</taxon>
        <taxon>Metazoa</taxon>
        <taxon>Ecdysozoa</taxon>
        <taxon>Arthropoda</taxon>
        <taxon>Hexapoda</taxon>
        <taxon>Insecta</taxon>
        <taxon>Pterygota</taxon>
        <taxon>Neoptera</taxon>
        <taxon>Endopterygota</taxon>
        <taxon>Coleoptera</taxon>
        <taxon>Polyphaga</taxon>
        <taxon>Elateriformia</taxon>
        <taxon>Elateroidea</taxon>
        <taxon>Elateridae</taxon>
        <taxon>Agrypninae</taxon>
        <taxon>Pyrophorini</taxon>
        <taxon>Ignelater</taxon>
    </lineage>
</organism>
<dbReference type="Proteomes" id="UP000801492">
    <property type="component" value="Unassembled WGS sequence"/>
</dbReference>
<dbReference type="InterPro" id="IPR017452">
    <property type="entry name" value="GPCR_Rhodpsn_7TM"/>
</dbReference>
<dbReference type="PROSITE" id="PS50262">
    <property type="entry name" value="G_PROTEIN_RECEP_F1_2"/>
    <property type="match status" value="1"/>
</dbReference>
<evidence type="ECO:0000256" key="7">
    <source>
        <dbReference type="ARBA" id="ARBA00023170"/>
    </source>
</evidence>
<dbReference type="AlphaFoldDB" id="A0A8K0G182"/>
<comment type="caution">
    <text evidence="10">The sequence shown here is derived from an EMBL/GenBank/DDBJ whole genome shotgun (WGS) entry which is preliminary data.</text>
</comment>
<feature type="domain" description="G-protein coupled receptors family 1 profile" evidence="9">
    <location>
        <begin position="1"/>
        <end position="127"/>
    </location>
</feature>
<keyword evidence="4 8" id="KW-0812">Transmembrane</keyword>
<dbReference type="Gene3D" id="1.20.1070.10">
    <property type="entry name" value="Rhodopsin 7-helix transmembrane proteins"/>
    <property type="match status" value="1"/>
</dbReference>
<keyword evidence="11" id="KW-1185">Reference proteome</keyword>
<name>A0A8K0G182_IGNLU</name>